<dbReference type="Pfam" id="PF20170">
    <property type="entry name" value="Plexin_RBD"/>
    <property type="match status" value="1"/>
</dbReference>
<dbReference type="EC" id="3.4.11.14" evidence="11"/>
<evidence type="ECO:0000256" key="2">
    <source>
        <dbReference type="ARBA" id="ARBA00010136"/>
    </source>
</evidence>
<comment type="caution">
    <text evidence="19">The sequence shown here is derived from an EMBL/GenBank/DDBJ whole genome shotgun (WGS) entry which is preliminary data.</text>
</comment>
<dbReference type="InterPro" id="IPR002909">
    <property type="entry name" value="IPT_dom"/>
</dbReference>
<keyword evidence="17" id="KW-0812">Transmembrane</keyword>
<keyword evidence="3 19" id="KW-0031">Aminopeptidase</keyword>
<dbReference type="SUPFAM" id="SSF63737">
    <property type="entry name" value="Leukotriene A4 hydrolase N-terminal domain"/>
    <property type="match status" value="1"/>
</dbReference>
<dbReference type="FunFam" id="2.60.40.1910:FF:000002">
    <property type="entry name" value="Aminopeptidase"/>
    <property type="match status" value="1"/>
</dbReference>
<keyword evidence="7 19" id="KW-0378">Hydrolase</keyword>
<evidence type="ECO:0000256" key="15">
    <source>
        <dbReference type="PIRSR" id="PIRSR634016-3"/>
    </source>
</evidence>
<dbReference type="PRINTS" id="PR00756">
    <property type="entry name" value="ALADIPTASE"/>
</dbReference>
<evidence type="ECO:0000313" key="19">
    <source>
        <dbReference type="EMBL" id="CAG2233491.1"/>
    </source>
</evidence>
<keyword evidence="8 15" id="KW-0862">Zinc</keyword>
<dbReference type="SUPFAM" id="SSF55486">
    <property type="entry name" value="Metalloproteases ('zincins'), catalytic domain"/>
    <property type="match status" value="1"/>
</dbReference>
<dbReference type="OrthoDB" id="275509at2759"/>
<comment type="similarity">
    <text evidence="2">Belongs to the peptidase M1 family.</text>
</comment>
<dbReference type="InterPro" id="IPR050344">
    <property type="entry name" value="Peptidase_M1_aminopeptidases"/>
</dbReference>
<dbReference type="GO" id="GO:0016285">
    <property type="term" value="F:alanyl aminopeptidase activity"/>
    <property type="evidence" value="ECO:0007669"/>
    <property type="project" value="UniProtKB-EC"/>
</dbReference>
<dbReference type="GO" id="GO:0070006">
    <property type="term" value="F:metalloaminopeptidase activity"/>
    <property type="evidence" value="ECO:0007669"/>
    <property type="project" value="TreeGrafter"/>
</dbReference>
<evidence type="ECO:0000256" key="7">
    <source>
        <dbReference type="ARBA" id="ARBA00022801"/>
    </source>
</evidence>
<dbReference type="GO" id="GO:0006508">
    <property type="term" value="P:proteolysis"/>
    <property type="evidence" value="ECO:0007669"/>
    <property type="project" value="UniProtKB-KW"/>
</dbReference>
<dbReference type="InterPro" id="IPR001930">
    <property type="entry name" value="Peptidase_M1"/>
</dbReference>
<dbReference type="InterPro" id="IPR046800">
    <property type="entry name" value="Plexin_RBD"/>
</dbReference>
<keyword evidence="4" id="KW-0963">Cytoplasm</keyword>
<keyword evidence="17" id="KW-1133">Transmembrane helix</keyword>
<dbReference type="Pfam" id="PF01833">
    <property type="entry name" value="TIG"/>
    <property type="match status" value="1"/>
</dbReference>
<dbReference type="Gene3D" id="3.10.20.90">
    <property type="entry name" value="Phosphatidylinositol 3-kinase Catalytic Subunit, Chain A, domain 1"/>
    <property type="match status" value="1"/>
</dbReference>
<dbReference type="Gene3D" id="2.60.40.1910">
    <property type="match status" value="1"/>
</dbReference>
<organism evidence="19 20">
    <name type="scientific">Mytilus edulis</name>
    <name type="common">Blue mussel</name>
    <dbReference type="NCBI Taxonomy" id="6550"/>
    <lineage>
        <taxon>Eukaryota</taxon>
        <taxon>Metazoa</taxon>
        <taxon>Spiralia</taxon>
        <taxon>Lophotrochozoa</taxon>
        <taxon>Mollusca</taxon>
        <taxon>Bivalvia</taxon>
        <taxon>Autobranchia</taxon>
        <taxon>Pteriomorphia</taxon>
        <taxon>Mytilida</taxon>
        <taxon>Mytiloidea</taxon>
        <taxon>Mytilidae</taxon>
        <taxon>Mytilinae</taxon>
        <taxon>Mytilus</taxon>
    </lineage>
</organism>
<dbReference type="GO" id="GO:0043171">
    <property type="term" value="P:peptide catabolic process"/>
    <property type="evidence" value="ECO:0007669"/>
    <property type="project" value="TreeGrafter"/>
</dbReference>
<dbReference type="GO" id="GO:0017154">
    <property type="term" value="F:semaphorin receptor activity"/>
    <property type="evidence" value="ECO:0007669"/>
    <property type="project" value="InterPro"/>
</dbReference>
<evidence type="ECO:0000256" key="12">
    <source>
        <dbReference type="ARBA" id="ARBA00074113"/>
    </source>
</evidence>
<dbReference type="InterPro" id="IPR024571">
    <property type="entry name" value="ERAP1-like_C_dom"/>
</dbReference>
<dbReference type="CDD" id="cd09601">
    <property type="entry name" value="M1_APN-Q_like"/>
    <property type="match status" value="1"/>
</dbReference>
<keyword evidence="9" id="KW-0482">Metalloprotease</keyword>
<reference evidence="19" key="1">
    <citation type="submission" date="2021-03" db="EMBL/GenBank/DDBJ databases">
        <authorList>
            <person name="Bekaert M."/>
        </authorList>
    </citation>
    <scope>NUCLEOTIDE SEQUENCE</scope>
</reference>
<dbReference type="Pfam" id="PF01433">
    <property type="entry name" value="Peptidase_M1"/>
    <property type="match status" value="1"/>
</dbReference>
<evidence type="ECO:0000256" key="1">
    <source>
        <dbReference type="ARBA" id="ARBA00004496"/>
    </source>
</evidence>
<proteinExistence type="inferred from homology"/>
<comment type="catalytic activity">
    <reaction evidence="10">
        <text>Release of an N-terminal amino acid, preferentially alanine, from a wide range of peptides, amides and arylamides.</text>
        <dbReference type="EC" id="3.4.11.14"/>
    </reaction>
</comment>
<dbReference type="PANTHER" id="PTHR11533:SF174">
    <property type="entry name" value="PUROMYCIN-SENSITIVE AMINOPEPTIDASE-RELATED"/>
    <property type="match status" value="1"/>
</dbReference>
<protein>
    <recommendedName>
        <fullName evidence="12">Puromycin-sensitive aminopeptidase</fullName>
        <ecNumber evidence="11">3.4.11.14</ecNumber>
    </recommendedName>
    <alternativeName>
        <fullName evidence="13">Cytosol alanyl aminopeptidase</fullName>
    </alternativeName>
</protein>
<dbReference type="GO" id="GO:0005737">
    <property type="term" value="C:cytoplasm"/>
    <property type="evidence" value="ECO:0007669"/>
    <property type="project" value="UniProtKB-SubCell"/>
</dbReference>
<dbReference type="Proteomes" id="UP000683360">
    <property type="component" value="Unassembled WGS sequence"/>
</dbReference>
<dbReference type="Pfam" id="PF17900">
    <property type="entry name" value="Peptidase_M1_N"/>
    <property type="match status" value="1"/>
</dbReference>
<dbReference type="InterPro" id="IPR042097">
    <property type="entry name" value="Aminopeptidase_N-like_N_sf"/>
</dbReference>
<dbReference type="Gene3D" id="1.25.50.20">
    <property type="match status" value="1"/>
</dbReference>
<dbReference type="Gene3D" id="2.60.40.10">
    <property type="entry name" value="Immunoglobulins"/>
    <property type="match status" value="1"/>
</dbReference>
<dbReference type="InterPro" id="IPR014782">
    <property type="entry name" value="Peptidase_M1_dom"/>
</dbReference>
<evidence type="ECO:0000256" key="5">
    <source>
        <dbReference type="ARBA" id="ARBA00022670"/>
    </source>
</evidence>
<dbReference type="PANTHER" id="PTHR11533">
    <property type="entry name" value="PROTEASE M1 ZINC METALLOPROTEASE"/>
    <property type="match status" value="1"/>
</dbReference>
<evidence type="ECO:0000256" key="16">
    <source>
        <dbReference type="PIRSR" id="PIRSR634016-4"/>
    </source>
</evidence>
<dbReference type="Gene3D" id="2.60.40.1730">
    <property type="entry name" value="tricorn interacting facor f3 domain"/>
    <property type="match status" value="1"/>
</dbReference>
<dbReference type="FunFam" id="1.25.50.20:FF:000002">
    <property type="entry name" value="Aminopeptidase"/>
    <property type="match status" value="1"/>
</dbReference>
<evidence type="ECO:0000256" key="11">
    <source>
        <dbReference type="ARBA" id="ARBA00066316"/>
    </source>
</evidence>
<feature type="binding site" evidence="15">
    <location>
        <position position="924"/>
    </location>
    <ligand>
        <name>Zn(2+)</name>
        <dbReference type="ChEBI" id="CHEBI:29105"/>
        <note>catalytic</note>
    </ligand>
</feature>
<dbReference type="InterPro" id="IPR013783">
    <property type="entry name" value="Ig-like_fold"/>
</dbReference>
<dbReference type="InterPro" id="IPR014756">
    <property type="entry name" value="Ig_E-set"/>
</dbReference>
<feature type="binding site" evidence="15">
    <location>
        <position position="947"/>
    </location>
    <ligand>
        <name>Zn(2+)</name>
        <dbReference type="ChEBI" id="CHEBI:29105"/>
        <note>catalytic</note>
    </ligand>
</feature>
<evidence type="ECO:0000256" key="9">
    <source>
        <dbReference type="ARBA" id="ARBA00023049"/>
    </source>
</evidence>
<dbReference type="EMBL" id="CAJPWZ010002207">
    <property type="protein sequence ID" value="CAG2233491.1"/>
    <property type="molecule type" value="Genomic_DNA"/>
</dbReference>
<keyword evidence="6 15" id="KW-0479">Metal-binding</keyword>
<dbReference type="SUPFAM" id="SSF81296">
    <property type="entry name" value="E set domains"/>
    <property type="match status" value="2"/>
</dbReference>
<dbReference type="Pfam" id="PF11838">
    <property type="entry name" value="ERAP1_C"/>
    <property type="match status" value="1"/>
</dbReference>
<name>A0A8S3TPH6_MYTED</name>
<dbReference type="InterPro" id="IPR034016">
    <property type="entry name" value="M1_APN-typ"/>
</dbReference>
<evidence type="ECO:0000256" key="8">
    <source>
        <dbReference type="ARBA" id="ARBA00022833"/>
    </source>
</evidence>
<evidence type="ECO:0000256" key="17">
    <source>
        <dbReference type="SAM" id="Phobius"/>
    </source>
</evidence>
<feature type="domain" description="IPT/TIG" evidence="18">
    <location>
        <begin position="180"/>
        <end position="278"/>
    </location>
</feature>
<dbReference type="InterPro" id="IPR045357">
    <property type="entry name" value="Aminopeptidase_N-like_N"/>
</dbReference>
<evidence type="ECO:0000256" key="4">
    <source>
        <dbReference type="ARBA" id="ARBA00022490"/>
    </source>
</evidence>
<keyword evidence="17" id="KW-0472">Membrane</keyword>
<feature type="active site" description="Proton acceptor" evidence="14">
    <location>
        <position position="925"/>
    </location>
</feature>
<feature type="transmembrane region" description="Helical" evidence="17">
    <location>
        <begin position="458"/>
        <end position="481"/>
    </location>
</feature>
<dbReference type="GO" id="GO:0016020">
    <property type="term" value="C:membrane"/>
    <property type="evidence" value="ECO:0007669"/>
    <property type="project" value="TreeGrafter"/>
</dbReference>
<comment type="cofactor">
    <cofactor evidence="15">
        <name>Zn(2+)</name>
        <dbReference type="ChEBI" id="CHEBI:29105"/>
    </cofactor>
    <text evidence="15">Binds 1 zinc ion per subunit.</text>
</comment>
<feature type="domain" description="IPT/TIG" evidence="18">
    <location>
        <begin position="280"/>
        <end position="377"/>
    </location>
</feature>
<accession>A0A8S3TPH6</accession>
<evidence type="ECO:0000259" key="18">
    <source>
        <dbReference type="SMART" id="SM00429"/>
    </source>
</evidence>
<keyword evidence="5" id="KW-0645">Protease</keyword>
<feature type="site" description="Transition state stabilizer" evidence="16">
    <location>
        <position position="1010"/>
    </location>
</feature>
<dbReference type="GO" id="GO:0008270">
    <property type="term" value="F:zinc ion binding"/>
    <property type="evidence" value="ECO:0007669"/>
    <property type="project" value="InterPro"/>
</dbReference>
<feature type="binding site" evidence="15">
    <location>
        <position position="928"/>
    </location>
    <ligand>
        <name>Zn(2+)</name>
        <dbReference type="ChEBI" id="CHEBI:29105"/>
        <note>catalytic</note>
    </ligand>
</feature>
<gene>
    <name evidence="19" type="ORF">MEDL_46104</name>
</gene>
<dbReference type="InterPro" id="IPR027268">
    <property type="entry name" value="Peptidase_M4/M1_CTD_sf"/>
</dbReference>
<evidence type="ECO:0000256" key="13">
    <source>
        <dbReference type="ARBA" id="ARBA00081993"/>
    </source>
</evidence>
<dbReference type="GO" id="GO:0042277">
    <property type="term" value="F:peptide binding"/>
    <property type="evidence" value="ECO:0007669"/>
    <property type="project" value="TreeGrafter"/>
</dbReference>
<dbReference type="SMART" id="SM00429">
    <property type="entry name" value="IPT"/>
    <property type="match status" value="2"/>
</dbReference>
<evidence type="ECO:0000256" key="10">
    <source>
        <dbReference type="ARBA" id="ARBA00052895"/>
    </source>
</evidence>
<evidence type="ECO:0000256" key="3">
    <source>
        <dbReference type="ARBA" id="ARBA00022438"/>
    </source>
</evidence>
<dbReference type="GO" id="GO:0005615">
    <property type="term" value="C:extracellular space"/>
    <property type="evidence" value="ECO:0007669"/>
    <property type="project" value="TreeGrafter"/>
</dbReference>
<keyword evidence="20" id="KW-1185">Reference proteome</keyword>
<evidence type="ECO:0000313" key="20">
    <source>
        <dbReference type="Proteomes" id="UP000683360"/>
    </source>
</evidence>
<dbReference type="FunFam" id="2.60.40.1730:FF:000002">
    <property type="entry name" value="Aminopeptidase"/>
    <property type="match status" value="1"/>
</dbReference>
<evidence type="ECO:0000256" key="6">
    <source>
        <dbReference type="ARBA" id="ARBA00022723"/>
    </source>
</evidence>
<evidence type="ECO:0000256" key="14">
    <source>
        <dbReference type="PIRSR" id="PIRSR634016-1"/>
    </source>
</evidence>
<comment type="subcellular location">
    <subcellularLocation>
        <location evidence="1">Cytoplasm</location>
    </subcellularLocation>
</comment>
<dbReference type="FunFam" id="1.10.390.10:FF:000001">
    <property type="entry name" value="Aminopeptidase"/>
    <property type="match status" value="1"/>
</dbReference>
<dbReference type="Gene3D" id="1.10.390.10">
    <property type="entry name" value="Neutral Protease Domain 2"/>
    <property type="match status" value="1"/>
</dbReference>
<sequence length="1493" mass="168652">MYGEGKRRGPTFCPKINKYRTGDVYIHNNTSKEVDIIGSYFPGIRDTNDYNFNSTTYDAFNYKCIIGTGAYSNGNIEAVAIRVSESQIKCQVPLRSYELPESGIFEASLRVTWGRGAEIENDGMTVYLYSCYKMAHGDCSLCKNFEQSRVSLNCQWCDNPLQCQYKDHCSAVEAIARCPGPHIDTVTPRVGHVYGGTIVTIKGRNLGAEFVDVQNNVTIAGVACVPVSGLYQPARDLDTAQIKCRLPPGKLGKSKISVKVDGNEIRQDMVGNTSLTYVADPEITKIQPLKSFKSGGRRLTAMGTNINIIDHPKMFIWTNFVKSNLTNCQVKMKHFMFCPSPKLLTRVRRLRRSTAKVTAAIEFIMDNAVNVQNLTGINSQLQYYPDPSVYKFGPDKEDNDNKIRLYVTLQLHKIKPTPGYSRSDIPAVVIGNENTLLVTWNMKRPRKFGIPLDYLIDYLISGVAGVGLFIIVTIIICCCIYKRQKNKSKRDFEKMRYQLDNMEVQSEMSVNKNYQVIIKRVGREVSGRKTSKINAEEDRISGRKLLANWLALCMYKNLETLNVEYEGKKYKCRCLDCDTITQAKDKMLDVIYRNIPYSTRPAGEDLDLGFYNREDDPFTSADSEVGTKYWHLVKQPDDAQTKGLSSEIYLTRLLATKVVKPLSKITINSVEIEVQEVSYVASGKSDTVKGTVSYNKEDETVTFTFSSEIQPGKGRMSMTFTGILNDKMKGFYRSKYTSPDGEEQYSAVTQFEATDARRAFPCWDEPAVKATFDVTLVVPKDRVALSNMPVKSEQVYEGDNKWKVVSYEKTPIMSTYLLAFVVGEFDYVEGKDADGVLVRVYTPVGKKEEGKYALDVAVKTLPFYKDYFKIPYPLPKMDLIALADFAAGAMENWGLVTYRETALLVDPKKSSAKTKQWVALVVGHELAHQWFGNLVTMEWWTHLWLNEGFASWIEYLCVDFCFPEFDIWTQFVKNDLGRALELDALNNSHPIEVPVGHPSEVDEIFDAISYSKGASVIRMLHDYIGDADFRVGMNAYLTKFKYSNAFTEDLWEYLGKASGKPVAEVMSSWTKQMGYPVIKVTEKQDGKNRVLSLSQEKFCADGKKQEGEQFKWMVPLSFCTASSPDKPVNKILLDSTTAEVTLENVKPGEWVKVNCGTVGVYRVQYSSEMLQSLITGIKDCSIAPCDRLGIQSDLFALARAGLVSAVDVLKVAEAYINETDYTVWSDLSLSLGTQGLLIQSTDATDEMKAYNRNLYSKVFLSLGWEAKENEGPLTAMLRDLVLAKLGRNQEQSVVMEAKKKFLDFYNGKPLSADLMDPVYVTVMSNGDEDMFNKMLELYDKADSQEERNRISRAIGAVKDEALIKRVLDFAMSDKVRSQDTVFVIGGVTGSVKGREMAWQFLKDNWTKLHDRYEGGFLLSRLVKVTTENFVTEEKAKEIEQFFTDHPAPAAERTVKQSLENIGLNIEWMKRDRCCVSFFKKPKCLNQMDIKSKI</sequence>